<dbReference type="Proteomes" id="UP000663722">
    <property type="component" value="Chromosome"/>
</dbReference>
<organism evidence="4 5">
    <name type="scientific">Desulfonema magnum</name>
    <dbReference type="NCBI Taxonomy" id="45655"/>
    <lineage>
        <taxon>Bacteria</taxon>
        <taxon>Pseudomonadati</taxon>
        <taxon>Thermodesulfobacteriota</taxon>
        <taxon>Desulfobacteria</taxon>
        <taxon>Desulfobacterales</taxon>
        <taxon>Desulfococcaceae</taxon>
        <taxon>Desulfonema</taxon>
    </lineage>
</organism>
<proteinExistence type="predicted"/>
<protein>
    <submittedName>
        <fullName evidence="4">Periplasmic binding domain-containing protein</fullName>
    </submittedName>
</protein>
<dbReference type="PANTHER" id="PTHR30570:SF1">
    <property type="entry name" value="PHOSPHATE-BINDING PROTEIN PSTS"/>
    <property type="match status" value="1"/>
</dbReference>
<accession>A0A975BH38</accession>
<dbReference type="InterPro" id="IPR024370">
    <property type="entry name" value="PBP_domain"/>
</dbReference>
<dbReference type="SUPFAM" id="SSF53850">
    <property type="entry name" value="Periplasmic binding protein-like II"/>
    <property type="match status" value="1"/>
</dbReference>
<reference evidence="4" key="1">
    <citation type="journal article" date="2021" name="Microb. Physiol.">
        <title>Proteogenomic Insights into the Physiology of Marine, Sulfate-Reducing, Filamentous Desulfonema limicola and Desulfonema magnum.</title>
        <authorList>
            <person name="Schnaars V."/>
            <person name="Wohlbrand L."/>
            <person name="Scheve S."/>
            <person name="Hinrichs C."/>
            <person name="Reinhardt R."/>
            <person name="Rabus R."/>
        </authorList>
    </citation>
    <scope>NUCLEOTIDE SEQUENCE</scope>
    <source>
        <strain evidence="4">4be13</strain>
    </source>
</reference>
<feature type="signal peptide" evidence="2">
    <location>
        <begin position="1"/>
        <end position="23"/>
    </location>
</feature>
<name>A0A975BH38_9BACT</name>
<evidence type="ECO:0000256" key="1">
    <source>
        <dbReference type="ARBA" id="ARBA00022729"/>
    </source>
</evidence>
<sequence>MKKTSIVIVLLAIVMGISCPVMAEEITIVGSGIGTTVISSLGTAFSQTTPGVTVIVPPSIGSGGGIKAVGSGRNILGRVARKIKKSEKTYKLTYVPVAKIPVVFFVNKAAGIRDISIQHILDIYSGKITNWKEVGGRDVRIRVVIRQKSSSSRKLLLKSFPGFKDITITSKSKTTYSTPETLSVVESKSGTIGFGAYDVVKDANADVLMSEGKSPSDPDYPYFVTSALVFMEKNNTGNIRKFTEFVTSVSAHDIIRSAGGIPF</sequence>
<dbReference type="Pfam" id="PF12849">
    <property type="entry name" value="PBP_like_2"/>
    <property type="match status" value="1"/>
</dbReference>
<evidence type="ECO:0000313" key="4">
    <source>
        <dbReference type="EMBL" id="QTA85306.1"/>
    </source>
</evidence>
<dbReference type="Gene3D" id="3.40.190.10">
    <property type="entry name" value="Periplasmic binding protein-like II"/>
    <property type="match status" value="2"/>
</dbReference>
<dbReference type="AlphaFoldDB" id="A0A975BH38"/>
<dbReference type="KEGG" id="dmm:dnm_013110"/>
<feature type="domain" description="PBP" evidence="3">
    <location>
        <begin position="24"/>
        <end position="248"/>
    </location>
</feature>
<feature type="chain" id="PRO_5037193353" evidence="2">
    <location>
        <begin position="24"/>
        <end position="263"/>
    </location>
</feature>
<evidence type="ECO:0000313" key="5">
    <source>
        <dbReference type="Proteomes" id="UP000663722"/>
    </source>
</evidence>
<dbReference type="PANTHER" id="PTHR30570">
    <property type="entry name" value="PERIPLASMIC PHOSPHATE BINDING COMPONENT OF PHOSPHATE ABC TRANSPORTER"/>
    <property type="match status" value="1"/>
</dbReference>
<gene>
    <name evidence="4" type="ORF">dnm_013110</name>
</gene>
<evidence type="ECO:0000256" key="2">
    <source>
        <dbReference type="SAM" id="SignalP"/>
    </source>
</evidence>
<evidence type="ECO:0000259" key="3">
    <source>
        <dbReference type="Pfam" id="PF12849"/>
    </source>
</evidence>
<dbReference type="EMBL" id="CP061800">
    <property type="protein sequence ID" value="QTA85306.1"/>
    <property type="molecule type" value="Genomic_DNA"/>
</dbReference>
<dbReference type="InterPro" id="IPR050811">
    <property type="entry name" value="Phosphate_ABC_transporter"/>
</dbReference>
<keyword evidence="1 2" id="KW-0732">Signal</keyword>
<dbReference type="PROSITE" id="PS51257">
    <property type="entry name" value="PROKAR_LIPOPROTEIN"/>
    <property type="match status" value="1"/>
</dbReference>
<dbReference type="RefSeq" id="WP_207681417.1">
    <property type="nucleotide sequence ID" value="NZ_CP061800.1"/>
</dbReference>
<keyword evidence="5" id="KW-1185">Reference proteome</keyword>